<proteinExistence type="predicted"/>
<evidence type="ECO:0000313" key="1">
    <source>
        <dbReference type="EMBL" id="SVC15127.1"/>
    </source>
</evidence>
<dbReference type="AlphaFoldDB" id="A0A382JVZ9"/>
<sequence length="167" mass="18943">MGEWANDCCNHCRPSTKLADDLGSIVKFAPDGWKFQVICENGSLPLIGMPKNENTFVVAAFLPSDDQVIPKLTIAFLDSERWVVRVRSEHNVCAANAPAKGSRLFGQIVDLQSRIHSYHNEFLNWTRLNREGELSVSVFRKYCVDQEDAENQFLQAIDLVEEKGWND</sequence>
<protein>
    <submittedName>
        <fullName evidence="1">Uncharacterized protein</fullName>
    </submittedName>
</protein>
<gene>
    <name evidence="1" type="ORF">METZ01_LOCUS267981</name>
</gene>
<reference evidence="1" key="1">
    <citation type="submission" date="2018-05" db="EMBL/GenBank/DDBJ databases">
        <authorList>
            <person name="Lanie J.A."/>
            <person name="Ng W.-L."/>
            <person name="Kazmierczak K.M."/>
            <person name="Andrzejewski T.M."/>
            <person name="Davidsen T.M."/>
            <person name="Wayne K.J."/>
            <person name="Tettelin H."/>
            <person name="Glass J.I."/>
            <person name="Rusch D."/>
            <person name="Podicherti R."/>
            <person name="Tsui H.-C.T."/>
            <person name="Winkler M.E."/>
        </authorList>
    </citation>
    <scope>NUCLEOTIDE SEQUENCE</scope>
</reference>
<dbReference type="EMBL" id="UINC01076196">
    <property type="protein sequence ID" value="SVC15127.1"/>
    <property type="molecule type" value="Genomic_DNA"/>
</dbReference>
<accession>A0A382JVZ9</accession>
<organism evidence="1">
    <name type="scientific">marine metagenome</name>
    <dbReference type="NCBI Taxonomy" id="408172"/>
    <lineage>
        <taxon>unclassified sequences</taxon>
        <taxon>metagenomes</taxon>
        <taxon>ecological metagenomes</taxon>
    </lineage>
</organism>
<name>A0A382JVZ9_9ZZZZ</name>